<dbReference type="RefSeq" id="WP_315908361.1">
    <property type="nucleotide sequence ID" value="NZ_JAOPKC010000004.1"/>
</dbReference>
<evidence type="ECO:0000313" key="3">
    <source>
        <dbReference type="EMBL" id="MCU4717596.1"/>
    </source>
</evidence>
<sequence length="1082" mass="122521">MLYDLATIHDEYDRFEDEEVSVRCRIRGDPMPGEDGRKVLYELDDPRGNLTLPTFLSLWTDEPPHPAIEQTEEYVLDAIGTGQSNEETLSRGETVLVRGTPHRGTWDDEERLYINVTSVLVRSPDLQIGKGEMGTNEQCSRRYYLNYVKKVYTSRFPVNGNRFRGDVVHRVAERALTEHRGRFENNDWTDDNAEEYVQEVLNEEFGIRMAQLSISGIGLWGRDDAMEIVSRLFTDESFCDHVAEASEVSTERRLGDGYGYRGDIDLVLDGVPYDFKTSQSVNVDYHSKQLQLYLFALLLERADIGDDLAEHIDDVPVGYIVYPNIKNTESVRFEKVRLTTDDVRDLLKMRNGVAGSRETFGPPSPYNRDCEGCRHRTEEELVSPRGQDRPEREPLPSACKFHCQTERRWPCSETAPDGGVVSDCSLFSECEQRLEYRDPDRVDHYNRLRKALEFEEDRRETASDLLEQLDDEILAASGRLLQGLKLSGVSIGYAAFESEKRRVPAFAPGDTVILEPEEEGTVGKQVTFLGVIDGEYRFQFDVQAHLAFLRDDVTYRIRKTFEPETVSRKFLAYLDYAQRREHNRRFEHEQIHDTQSNSVETGATTVEEPTAVTEFLDNKEIFLDVPVRSDRPEVLVSLVRNLVDTDTKYPLIDGEGTVSIEGQRALVLGTTPQQVELAERAVLTADGDHYRMDDGGTGETAIHASDSYHEVQDRWKESKSLLSSVQYALETEHFHSLVEGAFGDRDHSPRYFDVLVLLGAEKVTEPEYLFLSDLADRVVAIGDTRRLGPSMVSEEATERGLDRSYFTWAHSRYANLPVEDATSLRLPGEANEFVRELFPNDEWDKTDTAFSFLDIEGDVAIDASKVEVRTSVRARQGAPMELVFDASDTTTNPFEVQSVFESMDYLDATALHEGEVALMDDLPLFLKEKAQLDAANATHHRVVVRSNAAQTPEFGRAFLYNRPEARILAQVAEEFGADVVVTPFETHANELRKRLDEAGSDVPVVLPEQLSEQAEKAIVSFGVSSEHGVLRPPLTEPEMLYQLLSCGSELLLVGHGETLRSKQDLAWLVDELADSYVSERVE</sequence>
<dbReference type="Proteomes" id="UP001208186">
    <property type="component" value="Unassembled WGS sequence"/>
</dbReference>
<name>A0AAE3IEG4_9EURY</name>
<proteinExistence type="predicted"/>
<dbReference type="Gene3D" id="3.90.320.10">
    <property type="match status" value="1"/>
</dbReference>
<feature type="coiled-coil region" evidence="1">
    <location>
        <begin position="445"/>
        <end position="472"/>
    </location>
</feature>
<dbReference type="InterPro" id="IPR027417">
    <property type="entry name" value="P-loop_NTPase"/>
</dbReference>
<gene>
    <name evidence="4" type="ORF">OB914_07825</name>
    <name evidence="3" type="ORF">OB916_05900</name>
</gene>
<organism evidence="4 6">
    <name type="scientific">Halapricum hydrolyticum</name>
    <dbReference type="NCBI Taxonomy" id="2979991"/>
    <lineage>
        <taxon>Archaea</taxon>
        <taxon>Methanobacteriati</taxon>
        <taxon>Methanobacteriota</taxon>
        <taxon>Stenosarchaea group</taxon>
        <taxon>Halobacteria</taxon>
        <taxon>Halobacteriales</taxon>
        <taxon>Haloarculaceae</taxon>
        <taxon>Halapricum</taxon>
    </lineage>
</organism>
<dbReference type="AlphaFoldDB" id="A0AAE3IEG4"/>
<evidence type="ECO:0000259" key="2">
    <source>
        <dbReference type="Pfam" id="PF12705"/>
    </source>
</evidence>
<evidence type="ECO:0000256" key="1">
    <source>
        <dbReference type="SAM" id="Coils"/>
    </source>
</evidence>
<accession>A0AAE3IEG4</accession>
<dbReference type="InterPro" id="IPR038726">
    <property type="entry name" value="PDDEXK_AddAB-type"/>
</dbReference>
<protein>
    <submittedName>
        <fullName evidence="4">PD-(D/E)XK nuclease family protein</fullName>
    </submittedName>
</protein>
<feature type="domain" description="PD-(D/E)XK endonuclease-like" evidence="2">
    <location>
        <begin position="137"/>
        <end position="376"/>
    </location>
</feature>
<dbReference type="InterPro" id="IPR011604">
    <property type="entry name" value="PDDEXK-like_dom_sf"/>
</dbReference>
<dbReference type="EMBL" id="JAOPKD010000005">
    <property type="protein sequence ID" value="MCU4726875.1"/>
    <property type="molecule type" value="Genomic_DNA"/>
</dbReference>
<evidence type="ECO:0000313" key="6">
    <source>
        <dbReference type="Proteomes" id="UP001209746"/>
    </source>
</evidence>
<evidence type="ECO:0000313" key="4">
    <source>
        <dbReference type="EMBL" id="MCU4726875.1"/>
    </source>
</evidence>
<dbReference type="Proteomes" id="UP001209746">
    <property type="component" value="Unassembled WGS sequence"/>
</dbReference>
<comment type="caution">
    <text evidence="4">The sequence shown here is derived from an EMBL/GenBank/DDBJ whole genome shotgun (WGS) entry which is preliminary data.</text>
</comment>
<reference evidence="4" key="1">
    <citation type="submission" date="2023-02" db="EMBL/GenBank/DDBJ databases">
        <title>Enrichment on poylsaccharides allowed isolation of novel metabolic and taxonomic groups of Haloarchaea.</title>
        <authorList>
            <person name="Sorokin D.Y."/>
            <person name="Elcheninov A.G."/>
            <person name="Khizhniak T.V."/>
            <person name="Kolganova T.V."/>
            <person name="Kublanov I.V."/>
        </authorList>
    </citation>
    <scope>NUCLEOTIDE SEQUENCE</scope>
    <source>
        <strain evidence="3 5">HArc-curdl5-1</strain>
        <strain evidence="4">HArc-curdl7</strain>
    </source>
</reference>
<dbReference type="EMBL" id="JAOPKC010000004">
    <property type="protein sequence ID" value="MCU4717596.1"/>
    <property type="molecule type" value="Genomic_DNA"/>
</dbReference>
<dbReference type="Gene3D" id="3.40.50.300">
    <property type="entry name" value="P-loop containing nucleotide triphosphate hydrolases"/>
    <property type="match status" value="1"/>
</dbReference>
<evidence type="ECO:0000313" key="5">
    <source>
        <dbReference type="Proteomes" id="UP001208186"/>
    </source>
</evidence>
<keyword evidence="5" id="KW-1185">Reference proteome</keyword>
<keyword evidence="1" id="KW-0175">Coiled coil</keyword>
<dbReference type="Pfam" id="PF12705">
    <property type="entry name" value="PDDEXK_1"/>
    <property type="match status" value="1"/>
</dbReference>